<feature type="domain" description="Pep3/Vps18 beta-propeller" evidence="2">
    <location>
        <begin position="112"/>
        <end position="165"/>
    </location>
</feature>
<gene>
    <name evidence="3" type="ORF">IMG5_179310</name>
</gene>
<dbReference type="AlphaFoldDB" id="G0R2L1"/>
<reference evidence="3 4" key="1">
    <citation type="submission" date="2011-07" db="EMBL/GenBank/DDBJ databases">
        <authorList>
            <person name="Coyne R."/>
            <person name="Brami D."/>
            <person name="Johnson J."/>
            <person name="Hostetler J."/>
            <person name="Hannick L."/>
            <person name="Clark T."/>
            <person name="Cassidy-Hanley D."/>
            <person name="Inman J."/>
        </authorList>
    </citation>
    <scope>NUCLEOTIDE SEQUENCE [LARGE SCALE GENOMIC DNA]</scope>
    <source>
        <strain evidence="3 4">G5</strain>
    </source>
</reference>
<proteinExistence type="predicted"/>
<protein>
    <recommendedName>
        <fullName evidence="2">Pep3/Vps18 beta-propeller domain-containing protein</fullName>
    </recommendedName>
</protein>
<dbReference type="RefSeq" id="XP_004027620.1">
    <property type="nucleotide sequence ID" value="XM_004027571.1"/>
</dbReference>
<organism evidence="3 4">
    <name type="scientific">Ichthyophthirius multifiliis</name>
    <name type="common">White spot disease agent</name>
    <name type="synonym">Ich</name>
    <dbReference type="NCBI Taxonomy" id="5932"/>
    <lineage>
        <taxon>Eukaryota</taxon>
        <taxon>Sar</taxon>
        <taxon>Alveolata</taxon>
        <taxon>Ciliophora</taxon>
        <taxon>Intramacronucleata</taxon>
        <taxon>Oligohymenophorea</taxon>
        <taxon>Hymenostomatida</taxon>
        <taxon>Ophryoglenina</taxon>
        <taxon>Ichthyophthirius</taxon>
    </lineage>
</organism>
<keyword evidence="1" id="KW-0175">Coiled coil</keyword>
<evidence type="ECO:0000313" key="4">
    <source>
        <dbReference type="Proteomes" id="UP000008983"/>
    </source>
</evidence>
<name>G0R2L1_ICHMU</name>
<dbReference type="Pfam" id="PF05131">
    <property type="entry name" value="Pep3_Vps18"/>
    <property type="match status" value="1"/>
</dbReference>
<feature type="coiled-coil region" evidence="1">
    <location>
        <begin position="289"/>
        <end position="316"/>
    </location>
</feature>
<evidence type="ECO:0000313" key="3">
    <source>
        <dbReference type="EMBL" id="EGR28275.1"/>
    </source>
</evidence>
<dbReference type="GeneID" id="14904352"/>
<dbReference type="EMBL" id="GL984270">
    <property type="protein sequence ID" value="EGR28275.1"/>
    <property type="molecule type" value="Genomic_DNA"/>
</dbReference>
<sequence>MDNKDQDELYGFEEPVDDYSSLFEIKNVVLYNFQLPIMFLSLSRKTIIAITEENQLIRWKFDVGLSVYEQLKIPKIKDDRSLGGKIANVGGKIIPFGMLKKMQDDRKEEKIKQKQIEKIFQDTEGNHCIITNNYGDNYYLHYDSTEVIHMAEFKQIIMRAISFDDHVKLESSPLGIGITLFHYVILNSDSVTVMSQITEQVVFYKDLSQMGQVLGIINDIIMGFYDEAVETALQYNMIDIAKKYALIQEQKCINTHLTWMKKILQQTDNVKFEDLIPLFNNDMPLSQLNGKLEESLKGYQQNIKEMKEELDCINELIANQCPKCGPIIVQLAFTLYEEDSLLEI</sequence>
<evidence type="ECO:0000256" key="1">
    <source>
        <dbReference type="SAM" id="Coils"/>
    </source>
</evidence>
<accession>G0R2L1</accession>
<keyword evidence="4" id="KW-1185">Reference proteome</keyword>
<dbReference type="Proteomes" id="UP000008983">
    <property type="component" value="Unassembled WGS sequence"/>
</dbReference>
<dbReference type="InParanoid" id="G0R2L1"/>
<dbReference type="InterPro" id="IPR007810">
    <property type="entry name" value="Pep3/Vps18_beta-prop"/>
</dbReference>
<evidence type="ECO:0000259" key="2">
    <source>
        <dbReference type="Pfam" id="PF05131"/>
    </source>
</evidence>